<proteinExistence type="predicted"/>
<reference evidence="2" key="1">
    <citation type="submission" date="2023-03" db="EMBL/GenBank/DDBJ databases">
        <title>Massive genome expansion in bonnet fungi (Mycena s.s.) driven by repeated elements and novel gene families across ecological guilds.</title>
        <authorList>
            <consortium name="Lawrence Berkeley National Laboratory"/>
            <person name="Harder C.B."/>
            <person name="Miyauchi S."/>
            <person name="Viragh M."/>
            <person name="Kuo A."/>
            <person name="Thoen E."/>
            <person name="Andreopoulos B."/>
            <person name="Lu D."/>
            <person name="Skrede I."/>
            <person name="Drula E."/>
            <person name="Henrissat B."/>
            <person name="Morin E."/>
            <person name="Kohler A."/>
            <person name="Barry K."/>
            <person name="LaButti K."/>
            <person name="Morin E."/>
            <person name="Salamov A."/>
            <person name="Lipzen A."/>
            <person name="Mereny Z."/>
            <person name="Hegedus B."/>
            <person name="Baldrian P."/>
            <person name="Stursova M."/>
            <person name="Weitz H."/>
            <person name="Taylor A."/>
            <person name="Grigoriev I.V."/>
            <person name="Nagy L.G."/>
            <person name="Martin F."/>
            <person name="Kauserud H."/>
        </authorList>
    </citation>
    <scope>NUCLEOTIDE SEQUENCE</scope>
    <source>
        <strain evidence="2">CBHHK200</strain>
    </source>
</reference>
<name>A0AAD6WVW2_9AGAR</name>
<protein>
    <submittedName>
        <fullName evidence="2">Uncharacterized protein</fullName>
    </submittedName>
</protein>
<evidence type="ECO:0000313" key="3">
    <source>
        <dbReference type="Proteomes" id="UP001218188"/>
    </source>
</evidence>
<gene>
    <name evidence="2" type="ORF">C8F04DRAFT_1264998</name>
</gene>
<organism evidence="2 3">
    <name type="scientific">Mycena alexandri</name>
    <dbReference type="NCBI Taxonomy" id="1745969"/>
    <lineage>
        <taxon>Eukaryota</taxon>
        <taxon>Fungi</taxon>
        <taxon>Dikarya</taxon>
        <taxon>Basidiomycota</taxon>
        <taxon>Agaricomycotina</taxon>
        <taxon>Agaricomycetes</taxon>
        <taxon>Agaricomycetidae</taxon>
        <taxon>Agaricales</taxon>
        <taxon>Marasmiineae</taxon>
        <taxon>Mycenaceae</taxon>
        <taxon>Mycena</taxon>
    </lineage>
</organism>
<sequence>MSSESFPLGNKLRKQLTGMGKNGIQLPWYSAAISPEIISPIPKQRLWFFTAFAVIYGDCAVYASALELFVARE</sequence>
<evidence type="ECO:0000313" key="2">
    <source>
        <dbReference type="EMBL" id="KAJ7029333.1"/>
    </source>
</evidence>
<dbReference type="Proteomes" id="UP001218188">
    <property type="component" value="Unassembled WGS sequence"/>
</dbReference>
<dbReference type="AlphaFoldDB" id="A0AAD6WVW2"/>
<dbReference type="EMBL" id="JARJCM010000102">
    <property type="protein sequence ID" value="KAJ7029333.1"/>
    <property type="molecule type" value="Genomic_DNA"/>
</dbReference>
<evidence type="ECO:0000256" key="1">
    <source>
        <dbReference type="SAM" id="Phobius"/>
    </source>
</evidence>
<keyword evidence="1" id="KW-0812">Transmembrane</keyword>
<keyword evidence="1" id="KW-1133">Transmembrane helix</keyword>
<feature type="transmembrane region" description="Helical" evidence="1">
    <location>
        <begin position="46"/>
        <end position="70"/>
    </location>
</feature>
<accession>A0AAD6WVW2</accession>
<keyword evidence="1" id="KW-0472">Membrane</keyword>
<comment type="caution">
    <text evidence="2">The sequence shown here is derived from an EMBL/GenBank/DDBJ whole genome shotgun (WGS) entry which is preliminary data.</text>
</comment>
<keyword evidence="3" id="KW-1185">Reference proteome</keyword>